<protein>
    <submittedName>
        <fullName evidence="1">Unannotated protein</fullName>
    </submittedName>
</protein>
<dbReference type="EMBL" id="CAFBLO010000093">
    <property type="protein sequence ID" value="CAB4873554.1"/>
    <property type="molecule type" value="Genomic_DNA"/>
</dbReference>
<accession>A0A6J7DYG2</accession>
<organism evidence="1">
    <name type="scientific">freshwater metagenome</name>
    <dbReference type="NCBI Taxonomy" id="449393"/>
    <lineage>
        <taxon>unclassified sequences</taxon>
        <taxon>metagenomes</taxon>
        <taxon>ecological metagenomes</taxon>
    </lineage>
</organism>
<sequence>MESVIRDVTQPELLTSTHAEFGHVVAVQKDAATCRSNLTCHDLGEGALPVSVNSRHPDYFTGA</sequence>
<name>A0A6J7DYG2_9ZZZZ</name>
<proteinExistence type="predicted"/>
<gene>
    <name evidence="1" type="ORF">UFOPK3364_00882</name>
</gene>
<dbReference type="AlphaFoldDB" id="A0A6J7DYG2"/>
<reference evidence="1" key="1">
    <citation type="submission" date="2020-05" db="EMBL/GenBank/DDBJ databases">
        <authorList>
            <person name="Chiriac C."/>
            <person name="Salcher M."/>
            <person name="Ghai R."/>
            <person name="Kavagutti S V."/>
        </authorList>
    </citation>
    <scope>NUCLEOTIDE SEQUENCE</scope>
</reference>
<evidence type="ECO:0000313" key="1">
    <source>
        <dbReference type="EMBL" id="CAB4873554.1"/>
    </source>
</evidence>